<proteinExistence type="predicted"/>
<organism evidence="1 2">
    <name type="scientific">Candidatus Collierbacteria bacterium GW2011_GWB2_45_17</name>
    <dbReference type="NCBI Taxonomy" id="1618388"/>
    <lineage>
        <taxon>Bacteria</taxon>
        <taxon>Candidatus Collieribacteriota</taxon>
    </lineage>
</organism>
<name>A0A837INZ4_9BACT</name>
<dbReference type="AlphaFoldDB" id="A0A837INZ4"/>
<gene>
    <name evidence="1" type="ORF">UX01_C0014G0018</name>
</gene>
<comment type="caution">
    <text evidence="1">The sequence shown here is derived from an EMBL/GenBank/DDBJ whole genome shotgun (WGS) entry which is preliminary data.</text>
</comment>
<evidence type="ECO:0000313" key="2">
    <source>
        <dbReference type="Proteomes" id="UP000034078"/>
    </source>
</evidence>
<accession>A0A837INZ4</accession>
<dbReference type="EMBL" id="LCKO01000014">
    <property type="protein sequence ID" value="KKT99028.1"/>
    <property type="molecule type" value="Genomic_DNA"/>
</dbReference>
<protein>
    <submittedName>
        <fullName evidence="1">Uncharacterized protein</fullName>
    </submittedName>
</protein>
<sequence length="163" mass="18115">MKEEVSKVLTEGLVGGYAGKGKVSNVDRASFSGKSSHSEPTPGSVYHDEWFVPNYLGGGQELVKVGEEMFTRLYGGGTPSPEKLAELGITVEDVGEYLKRKVVELGDKTRLYEECKTRPDGEWQYMYEVLMKDSNIPVIVSAESVTYRGIRVHLHPFILSPLK</sequence>
<dbReference type="Proteomes" id="UP000034078">
    <property type="component" value="Unassembled WGS sequence"/>
</dbReference>
<evidence type="ECO:0000313" key="1">
    <source>
        <dbReference type="EMBL" id="KKT99028.1"/>
    </source>
</evidence>
<reference evidence="1 2" key="1">
    <citation type="journal article" date="2015" name="Nature">
        <title>rRNA introns, odd ribosomes, and small enigmatic genomes across a large radiation of phyla.</title>
        <authorList>
            <person name="Brown C.T."/>
            <person name="Hug L.A."/>
            <person name="Thomas B.C."/>
            <person name="Sharon I."/>
            <person name="Castelle C.J."/>
            <person name="Singh A."/>
            <person name="Wilkins M.J."/>
            <person name="Williams K.H."/>
            <person name="Banfield J.F."/>
        </authorList>
    </citation>
    <scope>NUCLEOTIDE SEQUENCE [LARGE SCALE GENOMIC DNA]</scope>
</reference>